<sequence length="99" mass="10867">MEIQRALQLKELVSASRVIRRVLSSSVHCLQLENAAAGALGGFATIDAMHSLGVFRTRFQVNDGRVDNLPAYKNTAHAILTIARSERWPNTDGTSRVYG</sequence>
<evidence type="ECO:0000313" key="4">
    <source>
        <dbReference type="EMBL" id="KAF5735995.1"/>
    </source>
</evidence>
<accession>A0A7J7CPH3</accession>
<proteinExistence type="predicted"/>
<dbReference type="AlphaFoldDB" id="A0A7J7CPH3"/>
<evidence type="ECO:0000313" key="5">
    <source>
        <dbReference type="Proteomes" id="UP000593562"/>
    </source>
</evidence>
<reference evidence="4 5" key="1">
    <citation type="journal article" date="2020" name="Nat. Commun.">
        <title>Genome of Tripterygium wilfordii and identification of cytochrome P450 involved in triptolide biosynthesis.</title>
        <authorList>
            <person name="Tu L."/>
            <person name="Su P."/>
            <person name="Zhang Z."/>
            <person name="Gao L."/>
            <person name="Wang J."/>
            <person name="Hu T."/>
            <person name="Zhou J."/>
            <person name="Zhang Y."/>
            <person name="Zhao Y."/>
            <person name="Liu Y."/>
            <person name="Song Y."/>
            <person name="Tong Y."/>
            <person name="Lu Y."/>
            <person name="Yang J."/>
            <person name="Xu C."/>
            <person name="Jia M."/>
            <person name="Peters R.J."/>
            <person name="Huang L."/>
            <person name="Gao W."/>
        </authorList>
    </citation>
    <scope>NUCLEOTIDE SEQUENCE [LARGE SCALE GENOMIC DNA]</scope>
    <source>
        <strain evidence="5">cv. XIE 37</strain>
        <tissue evidence="4">Leaf</tissue>
    </source>
</reference>
<name>A0A7J7CPH3_TRIWF</name>
<evidence type="ECO:0000256" key="3">
    <source>
        <dbReference type="ARBA" id="ARBA00023136"/>
    </source>
</evidence>
<keyword evidence="5" id="KW-1185">Reference proteome</keyword>
<keyword evidence="3" id="KW-0472">Membrane</keyword>
<dbReference type="InterPro" id="IPR023395">
    <property type="entry name" value="MCP_dom_sf"/>
</dbReference>
<gene>
    <name evidence="4" type="ORF">HS088_TW14G00126</name>
</gene>
<dbReference type="InParanoid" id="A0A7J7CPH3"/>
<organism evidence="4 5">
    <name type="scientific">Tripterygium wilfordii</name>
    <name type="common">Thunder God vine</name>
    <dbReference type="NCBI Taxonomy" id="458696"/>
    <lineage>
        <taxon>Eukaryota</taxon>
        <taxon>Viridiplantae</taxon>
        <taxon>Streptophyta</taxon>
        <taxon>Embryophyta</taxon>
        <taxon>Tracheophyta</taxon>
        <taxon>Spermatophyta</taxon>
        <taxon>Magnoliopsida</taxon>
        <taxon>eudicotyledons</taxon>
        <taxon>Gunneridae</taxon>
        <taxon>Pentapetalae</taxon>
        <taxon>rosids</taxon>
        <taxon>fabids</taxon>
        <taxon>Celastrales</taxon>
        <taxon>Celastraceae</taxon>
        <taxon>Tripterygium</taxon>
    </lineage>
</organism>
<dbReference type="SUPFAM" id="SSF103506">
    <property type="entry name" value="Mitochondrial carrier"/>
    <property type="match status" value="1"/>
</dbReference>
<protein>
    <submittedName>
        <fullName evidence="4">Uncharacterized protein</fullName>
    </submittedName>
</protein>
<evidence type="ECO:0000256" key="1">
    <source>
        <dbReference type="ARBA" id="ARBA00004370"/>
    </source>
</evidence>
<keyword evidence="2" id="KW-0812">Transmembrane</keyword>
<dbReference type="Gene3D" id="1.50.40.10">
    <property type="entry name" value="Mitochondrial carrier domain"/>
    <property type="match status" value="1"/>
</dbReference>
<dbReference type="EMBL" id="JAAARO010000014">
    <property type="protein sequence ID" value="KAF5735995.1"/>
    <property type="molecule type" value="Genomic_DNA"/>
</dbReference>
<dbReference type="Proteomes" id="UP000593562">
    <property type="component" value="Unassembled WGS sequence"/>
</dbReference>
<comment type="subcellular location">
    <subcellularLocation>
        <location evidence="1">Membrane</location>
    </subcellularLocation>
</comment>
<dbReference type="GO" id="GO:0016020">
    <property type="term" value="C:membrane"/>
    <property type="evidence" value="ECO:0007669"/>
    <property type="project" value="UniProtKB-SubCell"/>
</dbReference>
<evidence type="ECO:0000256" key="2">
    <source>
        <dbReference type="ARBA" id="ARBA00022692"/>
    </source>
</evidence>
<comment type="caution">
    <text evidence="4">The sequence shown here is derived from an EMBL/GenBank/DDBJ whole genome shotgun (WGS) entry which is preliminary data.</text>
</comment>